<evidence type="ECO:0000256" key="2">
    <source>
        <dbReference type="ARBA" id="ARBA00022741"/>
    </source>
</evidence>
<dbReference type="InterPro" id="IPR003593">
    <property type="entry name" value="AAA+_ATPase"/>
</dbReference>
<keyword evidence="3" id="KW-0067">ATP-binding</keyword>
<keyword evidence="1" id="KW-0813">Transport</keyword>
<reference key="2">
    <citation type="submission" date="2011-03" db="EMBL/GenBank/DDBJ databases">
        <title>Complete genome sequence of the thermoacidophilic crenarchaeon Thermoproteus uzoniensis 768-20.</title>
        <authorList>
            <person name="Mardanov A.V."/>
            <person name="Gumerov V.M."/>
            <person name="Beletsky A.V."/>
            <person name="Prokofeva M.I."/>
            <person name="Bonch-Osmolovskaya E.A."/>
            <person name="Ravin N.V."/>
            <person name="Skryabin K.G."/>
        </authorList>
    </citation>
    <scope>NUCLEOTIDE SEQUENCE</scope>
    <source>
        <strain>768-20</strain>
    </source>
</reference>
<dbReference type="GO" id="GO:0005304">
    <property type="term" value="F:L-valine transmembrane transporter activity"/>
    <property type="evidence" value="ECO:0007669"/>
    <property type="project" value="TreeGrafter"/>
</dbReference>
<organism evidence="5 6">
    <name type="scientific">Thermoproteus uzoniensis (strain 768-20)</name>
    <dbReference type="NCBI Taxonomy" id="999630"/>
    <lineage>
        <taxon>Archaea</taxon>
        <taxon>Thermoproteota</taxon>
        <taxon>Thermoprotei</taxon>
        <taxon>Thermoproteales</taxon>
        <taxon>Thermoproteaceae</taxon>
        <taxon>Thermoproteus</taxon>
    </lineage>
</organism>
<dbReference type="PANTHER" id="PTHR45772:SF7">
    <property type="entry name" value="AMINO ACID ABC TRANSPORTER ATP-BINDING PROTEIN"/>
    <property type="match status" value="1"/>
</dbReference>
<accession>F2L0K0</accession>
<reference evidence="5 6" key="1">
    <citation type="journal article" date="2011" name="J. Bacteriol.">
        <title>Complete genome sequence of the thermoacidophilic crenarchaeon Thermoproteus uzoniensis 768-20.</title>
        <authorList>
            <person name="Mardanov A.V."/>
            <person name="Gumerov V.M."/>
            <person name="Beletsky A.V."/>
            <person name="Prokofeva M.I."/>
            <person name="Bonch-Osmolovskaya E.A."/>
            <person name="Ravin N.V."/>
            <person name="Skryabin K.G."/>
        </authorList>
    </citation>
    <scope>NUCLEOTIDE SEQUENCE [LARGE SCALE GENOMIC DNA]</scope>
    <source>
        <strain evidence="5 6">768-20</strain>
    </source>
</reference>
<dbReference type="GO" id="GO:0015192">
    <property type="term" value="F:L-phenylalanine transmembrane transporter activity"/>
    <property type="evidence" value="ECO:0007669"/>
    <property type="project" value="TreeGrafter"/>
</dbReference>
<proteinExistence type="predicted"/>
<dbReference type="CDD" id="cd03219">
    <property type="entry name" value="ABC_Mj1267_LivG_branched"/>
    <property type="match status" value="1"/>
</dbReference>
<evidence type="ECO:0000256" key="1">
    <source>
        <dbReference type="ARBA" id="ARBA00022448"/>
    </source>
</evidence>
<dbReference type="HOGENOM" id="CLU_000604_1_2_2"/>
<sequence>MAPALLQASGLRKSFGGVKALDGVDIEVASGERVAVVGPNGSGKTTLINAITGFVKLDGGAIRLEGRDITRLPPEKRVKLGIARSFQLPSLFWGLTVYENALIASSAAGLRDGAREVLEEFGLWDKRHLRVEELSEGDKKLLDIALAMAARPKLLLLDEPTSSVAAEDKHRLMERLVDIIKSRTTVVFVEHDIEIVEAYATRVVVMAQGRVVATVKPEEVRAVSL</sequence>
<dbReference type="GO" id="GO:0005524">
    <property type="term" value="F:ATP binding"/>
    <property type="evidence" value="ECO:0007669"/>
    <property type="project" value="UniProtKB-KW"/>
</dbReference>
<feature type="domain" description="ABC transporter" evidence="4">
    <location>
        <begin position="6"/>
        <end position="225"/>
    </location>
</feature>
<dbReference type="GeneID" id="10360731"/>
<dbReference type="AlphaFoldDB" id="F2L0K0"/>
<dbReference type="PANTHER" id="PTHR45772">
    <property type="entry name" value="CONSERVED COMPONENT OF ABC TRANSPORTER FOR NATURAL AMINO ACIDS-RELATED"/>
    <property type="match status" value="1"/>
</dbReference>
<dbReference type="Proteomes" id="UP000008138">
    <property type="component" value="Chromosome"/>
</dbReference>
<dbReference type="GO" id="GO:1903806">
    <property type="term" value="P:L-isoleucine import across plasma membrane"/>
    <property type="evidence" value="ECO:0007669"/>
    <property type="project" value="TreeGrafter"/>
</dbReference>
<gene>
    <name evidence="5" type="ordered locus">TUZN_1203</name>
</gene>
<protein>
    <submittedName>
        <fullName evidence="5">ABC transporter related protein</fullName>
    </submittedName>
</protein>
<keyword evidence="2" id="KW-0547">Nucleotide-binding</keyword>
<name>F2L0K0_THEU7</name>
<dbReference type="STRING" id="999630.TUZN_1203"/>
<dbReference type="InterPro" id="IPR051120">
    <property type="entry name" value="ABC_AA/LPS_Transport"/>
</dbReference>
<dbReference type="RefSeq" id="WP_013680018.1">
    <property type="nucleotide sequence ID" value="NC_015315.1"/>
</dbReference>
<dbReference type="SMART" id="SM00382">
    <property type="entry name" value="AAA"/>
    <property type="match status" value="1"/>
</dbReference>
<dbReference type="SUPFAM" id="SSF52540">
    <property type="entry name" value="P-loop containing nucleoside triphosphate hydrolases"/>
    <property type="match status" value="1"/>
</dbReference>
<dbReference type="Gene3D" id="3.40.50.300">
    <property type="entry name" value="P-loop containing nucleotide triphosphate hydrolases"/>
    <property type="match status" value="1"/>
</dbReference>
<evidence type="ECO:0000256" key="3">
    <source>
        <dbReference type="ARBA" id="ARBA00022840"/>
    </source>
</evidence>
<dbReference type="GO" id="GO:0015188">
    <property type="term" value="F:L-isoleucine transmembrane transporter activity"/>
    <property type="evidence" value="ECO:0007669"/>
    <property type="project" value="TreeGrafter"/>
</dbReference>
<dbReference type="InterPro" id="IPR027417">
    <property type="entry name" value="P-loop_NTPase"/>
</dbReference>
<evidence type="ECO:0000313" key="6">
    <source>
        <dbReference type="Proteomes" id="UP000008138"/>
    </source>
</evidence>
<evidence type="ECO:0000259" key="4">
    <source>
        <dbReference type="PROSITE" id="PS50893"/>
    </source>
</evidence>
<evidence type="ECO:0000313" key="5">
    <source>
        <dbReference type="EMBL" id="AEA12682.1"/>
    </source>
</evidence>
<dbReference type="eggNOG" id="arCOG00925">
    <property type="taxonomic scope" value="Archaea"/>
</dbReference>
<keyword evidence="6" id="KW-1185">Reference proteome</keyword>
<dbReference type="GO" id="GO:0015808">
    <property type="term" value="P:L-alanine transport"/>
    <property type="evidence" value="ECO:0007669"/>
    <property type="project" value="TreeGrafter"/>
</dbReference>
<dbReference type="KEGG" id="tuz:TUZN_1203"/>
<dbReference type="OrthoDB" id="18209at2157"/>
<dbReference type="GO" id="GO:1903805">
    <property type="term" value="P:L-valine import across plasma membrane"/>
    <property type="evidence" value="ECO:0007669"/>
    <property type="project" value="TreeGrafter"/>
</dbReference>
<dbReference type="PROSITE" id="PS50893">
    <property type="entry name" value="ABC_TRANSPORTER_2"/>
    <property type="match status" value="1"/>
</dbReference>
<dbReference type="GO" id="GO:0042941">
    <property type="term" value="P:D-alanine transmembrane transport"/>
    <property type="evidence" value="ECO:0007669"/>
    <property type="project" value="TreeGrafter"/>
</dbReference>
<dbReference type="InterPro" id="IPR003439">
    <property type="entry name" value="ABC_transporter-like_ATP-bd"/>
</dbReference>
<dbReference type="Pfam" id="PF00005">
    <property type="entry name" value="ABC_tran"/>
    <property type="match status" value="1"/>
</dbReference>
<dbReference type="GO" id="GO:0005886">
    <property type="term" value="C:plasma membrane"/>
    <property type="evidence" value="ECO:0007669"/>
    <property type="project" value="TreeGrafter"/>
</dbReference>
<dbReference type="EMBL" id="CP002590">
    <property type="protein sequence ID" value="AEA12682.1"/>
    <property type="molecule type" value="Genomic_DNA"/>
</dbReference>
<dbReference type="GO" id="GO:0016887">
    <property type="term" value="F:ATP hydrolysis activity"/>
    <property type="evidence" value="ECO:0007669"/>
    <property type="project" value="InterPro"/>
</dbReference>